<evidence type="ECO:0000313" key="3">
    <source>
        <dbReference type="Proteomes" id="UP000254033"/>
    </source>
</evidence>
<sequence length="259" mass="28289">MRNLIFAWLMLSSTLLFASNEELWLRIDQLNNLIAASNNKIHALETNLAVLKTQVAQIPTPIRYQAGEGISLEGFVIKARFPKHHVGELYRGGIVFQVDESGQHGLIAAKIDAKSAGIQWRNGTSGNKTTNARADGIGAGETNTRLIVAAQTIDNQAGQFAALIASSFKVSSDGLIPCTIPATLSEACYGNWYLPSAFELQLMYSNLYQAGLSAFEQDTYWSSTESSVANAWLLDFANGELATSQKSRTRGRVRPISRF</sequence>
<keyword evidence="1" id="KW-0175">Coiled coil</keyword>
<proteinExistence type="predicted"/>
<evidence type="ECO:0000256" key="1">
    <source>
        <dbReference type="SAM" id="Coils"/>
    </source>
</evidence>
<reference evidence="2 3" key="1">
    <citation type="submission" date="2018-06" db="EMBL/GenBank/DDBJ databases">
        <authorList>
            <consortium name="Pathogen Informatics"/>
            <person name="Doyle S."/>
        </authorList>
    </citation>
    <scope>NUCLEOTIDE SEQUENCE [LARGE SCALE GENOMIC DNA]</scope>
    <source>
        <strain evidence="2 3">NCTC11978</strain>
    </source>
</reference>
<evidence type="ECO:0000313" key="2">
    <source>
        <dbReference type="EMBL" id="STX39285.1"/>
    </source>
</evidence>
<dbReference type="AlphaFoldDB" id="A0A378IXH4"/>
<name>A0A378IXH4_9GAMM</name>
<protein>
    <submittedName>
        <fullName evidence="2">Legionella vir region protein</fullName>
    </submittedName>
</protein>
<dbReference type="EMBL" id="UGNY01000001">
    <property type="protein sequence ID" value="STX39285.1"/>
    <property type="molecule type" value="Genomic_DNA"/>
</dbReference>
<feature type="coiled-coil region" evidence="1">
    <location>
        <begin position="27"/>
        <end position="54"/>
    </location>
</feature>
<organism evidence="2 3">
    <name type="scientific">Legionella feeleii</name>
    <dbReference type="NCBI Taxonomy" id="453"/>
    <lineage>
        <taxon>Bacteria</taxon>
        <taxon>Pseudomonadati</taxon>
        <taxon>Pseudomonadota</taxon>
        <taxon>Gammaproteobacteria</taxon>
        <taxon>Legionellales</taxon>
        <taxon>Legionellaceae</taxon>
        <taxon>Legionella</taxon>
    </lineage>
</organism>
<gene>
    <name evidence="2" type="primary">lvrE_1</name>
    <name evidence="2" type="ORF">NCTC11978_02480</name>
</gene>
<dbReference type="RefSeq" id="WP_181874910.1">
    <property type="nucleotide sequence ID" value="NZ_UGNY01000001.1"/>
</dbReference>
<accession>A0A378IXH4</accession>
<dbReference type="Proteomes" id="UP000254033">
    <property type="component" value="Unassembled WGS sequence"/>
</dbReference>